<keyword evidence="2" id="KW-1185">Reference proteome</keyword>
<proteinExistence type="predicted"/>
<reference evidence="2" key="1">
    <citation type="journal article" date="2019" name="Int. J. Syst. Evol. Microbiol.">
        <title>The Global Catalogue of Microorganisms (GCM) 10K type strain sequencing project: providing services to taxonomists for standard genome sequencing and annotation.</title>
        <authorList>
            <consortium name="The Broad Institute Genomics Platform"/>
            <consortium name="The Broad Institute Genome Sequencing Center for Infectious Disease"/>
            <person name="Wu L."/>
            <person name="Ma J."/>
        </authorList>
    </citation>
    <scope>NUCLEOTIDE SEQUENCE [LARGE SCALE GENOMIC DNA]</scope>
    <source>
        <strain evidence="2">CCUG 43114</strain>
    </source>
</reference>
<dbReference type="EMBL" id="JBHSLD010000001">
    <property type="protein sequence ID" value="MFC5379534.1"/>
    <property type="molecule type" value="Genomic_DNA"/>
</dbReference>
<protein>
    <submittedName>
        <fullName evidence="1">Uncharacterized protein</fullName>
    </submittedName>
</protein>
<evidence type="ECO:0000313" key="1">
    <source>
        <dbReference type="EMBL" id="MFC5379534.1"/>
    </source>
</evidence>
<accession>A0ABW0GJ70</accession>
<comment type="caution">
    <text evidence="1">The sequence shown here is derived from an EMBL/GenBank/DDBJ whole genome shotgun (WGS) entry which is preliminary data.</text>
</comment>
<name>A0ABW0GJ70_9MICO</name>
<organism evidence="1 2">
    <name type="scientific">Aquipuribacter nitratireducens</name>
    <dbReference type="NCBI Taxonomy" id="650104"/>
    <lineage>
        <taxon>Bacteria</taxon>
        <taxon>Bacillati</taxon>
        <taxon>Actinomycetota</taxon>
        <taxon>Actinomycetes</taxon>
        <taxon>Micrococcales</taxon>
        <taxon>Intrasporangiaceae</taxon>
        <taxon>Aquipuribacter</taxon>
    </lineage>
</organism>
<dbReference type="Proteomes" id="UP001596122">
    <property type="component" value="Unassembled WGS sequence"/>
</dbReference>
<sequence length="109" mass="10827">MTTTPISLALDELATVVGELDLAVDGAHAPGLESVVLDLEAAAGASLGPTTGDPGVVLVRRFARAHRILGGLCPALLDDTTVRAHVATLRGRGGLPVPGGSRSLAASGV</sequence>
<gene>
    <name evidence="1" type="ORF">ACFPJ6_01890</name>
</gene>
<evidence type="ECO:0000313" key="2">
    <source>
        <dbReference type="Proteomes" id="UP001596122"/>
    </source>
</evidence>
<dbReference type="RefSeq" id="WP_340266185.1">
    <property type="nucleotide sequence ID" value="NZ_JBBEOG010000001.1"/>
</dbReference>